<dbReference type="Proteomes" id="UP000653305">
    <property type="component" value="Unassembled WGS sequence"/>
</dbReference>
<protein>
    <submittedName>
        <fullName evidence="1">Uncharacterized protein</fullName>
    </submittedName>
</protein>
<reference evidence="1" key="1">
    <citation type="submission" date="2020-07" db="EMBL/GenBank/DDBJ databases">
        <title>Ethylene signaling mediates host invasion by parasitic plants.</title>
        <authorList>
            <person name="Yoshida S."/>
        </authorList>
    </citation>
    <scope>NUCLEOTIDE SEQUENCE</scope>
    <source>
        <strain evidence="1">Okayama</strain>
    </source>
</reference>
<keyword evidence="2" id="KW-1185">Reference proteome</keyword>
<organism evidence="1 2">
    <name type="scientific">Phtheirospermum japonicum</name>
    <dbReference type="NCBI Taxonomy" id="374723"/>
    <lineage>
        <taxon>Eukaryota</taxon>
        <taxon>Viridiplantae</taxon>
        <taxon>Streptophyta</taxon>
        <taxon>Embryophyta</taxon>
        <taxon>Tracheophyta</taxon>
        <taxon>Spermatophyta</taxon>
        <taxon>Magnoliopsida</taxon>
        <taxon>eudicotyledons</taxon>
        <taxon>Gunneridae</taxon>
        <taxon>Pentapetalae</taxon>
        <taxon>asterids</taxon>
        <taxon>lamiids</taxon>
        <taxon>Lamiales</taxon>
        <taxon>Orobanchaceae</taxon>
        <taxon>Orobanchaceae incertae sedis</taxon>
        <taxon>Phtheirospermum</taxon>
    </lineage>
</organism>
<dbReference type="EMBL" id="BMAC01000144">
    <property type="protein sequence ID" value="GFP87455.1"/>
    <property type="molecule type" value="Genomic_DNA"/>
</dbReference>
<dbReference type="AlphaFoldDB" id="A0A830BV45"/>
<evidence type="ECO:0000313" key="2">
    <source>
        <dbReference type="Proteomes" id="UP000653305"/>
    </source>
</evidence>
<proteinExistence type="predicted"/>
<evidence type="ECO:0000313" key="1">
    <source>
        <dbReference type="EMBL" id="GFP87455.1"/>
    </source>
</evidence>
<sequence>MGKATMIIASLSLQIPPKPPTLHLSPFPLRPPLRRVHPPLPIPRLVVLPIPVCPRPSQVPLPRRRLPPVLRAIRRPQPQTLPNPPLLPLRPALHPLLPPPLQSLRHPRPFPSFHSVPPGYHAQPAPRHAVLQLAGRTIGQRHLLLSAHRVFRRFGRFRPLVPENASLAIGHRSDSVLYRRGECVYYM</sequence>
<accession>A0A830BV45</accession>
<name>A0A830BV45_9LAMI</name>
<comment type="caution">
    <text evidence="1">The sequence shown here is derived from an EMBL/GenBank/DDBJ whole genome shotgun (WGS) entry which is preliminary data.</text>
</comment>
<gene>
    <name evidence="1" type="ORF">PHJA_000889200</name>
</gene>